<name>A0A5J5D746_9PERO</name>
<feature type="non-terminal residue" evidence="2">
    <location>
        <position position="447"/>
    </location>
</feature>
<reference evidence="2 3" key="1">
    <citation type="submission" date="2019-08" db="EMBL/GenBank/DDBJ databases">
        <title>A chromosome-level genome assembly, high-density linkage maps, and genome scans reveal the genomic architecture of hybrid incompatibilities underlying speciation via character displacement in darters (Percidae: Etheostominae).</title>
        <authorList>
            <person name="Moran R.L."/>
            <person name="Catchen J.M."/>
            <person name="Fuller R.C."/>
        </authorList>
    </citation>
    <scope>NUCLEOTIDE SEQUENCE [LARGE SCALE GENOMIC DNA]</scope>
    <source>
        <strain evidence="2">EspeVRDwgs_2016</strain>
        <tissue evidence="2">Muscle</tissue>
    </source>
</reference>
<protein>
    <submittedName>
        <fullName evidence="2">Uncharacterized protein</fullName>
    </submittedName>
</protein>
<gene>
    <name evidence="2" type="ORF">FQN60_010549</name>
</gene>
<organism evidence="2 3">
    <name type="scientific">Etheostoma spectabile</name>
    <name type="common">orangethroat darter</name>
    <dbReference type="NCBI Taxonomy" id="54343"/>
    <lineage>
        <taxon>Eukaryota</taxon>
        <taxon>Metazoa</taxon>
        <taxon>Chordata</taxon>
        <taxon>Craniata</taxon>
        <taxon>Vertebrata</taxon>
        <taxon>Euteleostomi</taxon>
        <taxon>Actinopterygii</taxon>
        <taxon>Neopterygii</taxon>
        <taxon>Teleostei</taxon>
        <taxon>Neoteleostei</taxon>
        <taxon>Acanthomorphata</taxon>
        <taxon>Eupercaria</taxon>
        <taxon>Perciformes</taxon>
        <taxon>Percoidei</taxon>
        <taxon>Percidae</taxon>
        <taxon>Etheostomatinae</taxon>
        <taxon>Etheostoma</taxon>
    </lineage>
</organism>
<evidence type="ECO:0000313" key="3">
    <source>
        <dbReference type="Proteomes" id="UP000327493"/>
    </source>
</evidence>
<evidence type="ECO:0000256" key="1">
    <source>
        <dbReference type="SAM" id="Coils"/>
    </source>
</evidence>
<dbReference type="EMBL" id="VOFY01000010">
    <property type="protein sequence ID" value="KAA8589204.1"/>
    <property type="molecule type" value="Genomic_DNA"/>
</dbReference>
<comment type="caution">
    <text evidence="2">The sequence shown here is derived from an EMBL/GenBank/DDBJ whole genome shotgun (WGS) entry which is preliminary data.</text>
</comment>
<dbReference type="Proteomes" id="UP000327493">
    <property type="component" value="Chromosome 10"/>
</dbReference>
<feature type="coiled-coil region" evidence="1">
    <location>
        <begin position="29"/>
        <end position="56"/>
    </location>
</feature>
<accession>A0A5J5D746</accession>
<keyword evidence="3" id="KW-1185">Reference proteome</keyword>
<sequence length="447" mass="48960">MSMDSYAAKLKELEILFSDMNGGLKPANSAEMEAALRAAEEMVDDLQYDAELLTVNVRLTTSCVPCPIGSEKNLQTRLASISRSQLAEGLDIQNIADTADAIKRREKTYKAKVAAVQSLMEEMRRELSDARDQLRLIEIPLGDAPLSSNLLSSLVQTATSLADKHETTADAVERSANDALGDSQKSLDLVRTLMNKENKVKELIGDLKTTYDQHSAQVKGLENQATRLSTEAGDESKMADGMLKDIANMERSIPSSLKDSVQRDKAATEDLLARGKTAQKVPKEQRNPEFDKLSDRVDIAKLDTEDALRRINSNTNELDDALNNLRAQTEPEAPVLHLQVHPPPGDLTYDLYRWSCSCSGTVAESLKETSRPAHQHPNPIPKWPPPIPAPSLMKTKKEVGGFLCWRGGLPGGVDVQLTLQDVVYDGLTQVVHHMAVSVLQGQSEGGT</sequence>
<feature type="coiled-coil region" evidence="1">
    <location>
        <begin position="106"/>
        <end position="133"/>
    </location>
</feature>
<dbReference type="AlphaFoldDB" id="A0A5J5D746"/>
<keyword evidence="1" id="KW-0175">Coiled coil</keyword>
<proteinExistence type="predicted"/>
<feature type="coiled-coil region" evidence="1">
    <location>
        <begin position="204"/>
        <end position="231"/>
    </location>
</feature>
<evidence type="ECO:0000313" key="2">
    <source>
        <dbReference type="EMBL" id="KAA8589204.1"/>
    </source>
</evidence>